<feature type="domain" description="DDE Tnp4" evidence="3">
    <location>
        <begin position="121"/>
        <end position="260"/>
    </location>
</feature>
<dbReference type="GO" id="GO:0046872">
    <property type="term" value="F:metal ion binding"/>
    <property type="evidence" value="ECO:0007669"/>
    <property type="project" value="UniProtKB-KW"/>
</dbReference>
<sequence length="268" mass="29842">MLDVPRELIRFVAGLLRAERRARGTRKDTRRLTCYFQALFVIAWFRDKPNITRHGAAFGLSQSTAYRYLHEVVDVLADQAPDLHQALDKAVADGLPHLEMDGKIFDSDRCRHKTVSVKGETIDAWFSGKTGGFGANVQALCEPDGFPIWTSDALPGGVVDIEAARALVLPTLYPYATTMPVLADPGYQGAGHGIIVPFKNPTGGNVLSIDNRCHNRLQRFLRCRVERGFALLTERWTALKHTTLSPSRIGDLVRAAHVLTLFEHRRIS</sequence>
<evidence type="ECO:0000313" key="5">
    <source>
        <dbReference type="Proteomes" id="UP000579250"/>
    </source>
</evidence>
<accession>A0A846ZDM4</accession>
<dbReference type="EMBL" id="JAAXPI010000186">
    <property type="protein sequence ID" value="NKZ09342.1"/>
    <property type="molecule type" value="Genomic_DNA"/>
</dbReference>
<dbReference type="AlphaFoldDB" id="A0A846ZDM4"/>
<proteinExistence type="predicted"/>
<evidence type="ECO:0000256" key="2">
    <source>
        <dbReference type="ARBA" id="ARBA00022723"/>
    </source>
</evidence>
<comment type="cofactor">
    <cofactor evidence="1">
        <name>a divalent metal cation</name>
        <dbReference type="ChEBI" id="CHEBI:60240"/>
    </cofactor>
</comment>
<protein>
    <submittedName>
        <fullName evidence="4">IS5/IS1182 family transposase</fullName>
    </submittedName>
</protein>
<dbReference type="Pfam" id="PF13359">
    <property type="entry name" value="DDE_Tnp_4"/>
    <property type="match status" value="1"/>
</dbReference>
<gene>
    <name evidence="4" type="ORF">HGB48_37265</name>
</gene>
<dbReference type="InterPro" id="IPR027806">
    <property type="entry name" value="HARBI1_dom"/>
</dbReference>
<keyword evidence="2" id="KW-0479">Metal-binding</keyword>
<evidence type="ECO:0000313" key="4">
    <source>
        <dbReference type="EMBL" id="NKZ09342.1"/>
    </source>
</evidence>
<organism evidence="4 5">
    <name type="scientific">Actinomadura latina</name>
    <dbReference type="NCBI Taxonomy" id="163603"/>
    <lineage>
        <taxon>Bacteria</taxon>
        <taxon>Bacillati</taxon>
        <taxon>Actinomycetota</taxon>
        <taxon>Actinomycetes</taxon>
        <taxon>Streptosporangiales</taxon>
        <taxon>Thermomonosporaceae</taxon>
        <taxon>Actinomadura</taxon>
    </lineage>
</organism>
<name>A0A846ZDM4_9ACTN</name>
<reference evidence="4 5" key="1">
    <citation type="submission" date="2020-04" db="EMBL/GenBank/DDBJ databases">
        <title>MicrobeNet Type strains.</title>
        <authorList>
            <person name="Nicholson A.C."/>
        </authorList>
    </citation>
    <scope>NUCLEOTIDE SEQUENCE [LARGE SCALE GENOMIC DNA]</scope>
    <source>
        <strain evidence="4 5">ATCC BAA-277</strain>
    </source>
</reference>
<evidence type="ECO:0000259" key="3">
    <source>
        <dbReference type="Pfam" id="PF13359"/>
    </source>
</evidence>
<keyword evidence="5" id="KW-1185">Reference proteome</keyword>
<comment type="caution">
    <text evidence="4">The sequence shown here is derived from an EMBL/GenBank/DDBJ whole genome shotgun (WGS) entry which is preliminary data.</text>
</comment>
<dbReference type="Proteomes" id="UP000579250">
    <property type="component" value="Unassembled WGS sequence"/>
</dbReference>
<evidence type="ECO:0000256" key="1">
    <source>
        <dbReference type="ARBA" id="ARBA00001968"/>
    </source>
</evidence>